<keyword evidence="3" id="KW-1185">Reference proteome</keyword>
<dbReference type="InterPro" id="IPR032710">
    <property type="entry name" value="NTF2-like_dom_sf"/>
</dbReference>
<organism evidence="2 3">
    <name type="scientific">Actinomadura mexicana</name>
    <dbReference type="NCBI Taxonomy" id="134959"/>
    <lineage>
        <taxon>Bacteria</taxon>
        <taxon>Bacillati</taxon>
        <taxon>Actinomycetota</taxon>
        <taxon>Actinomycetes</taxon>
        <taxon>Streptosporangiales</taxon>
        <taxon>Thermomonosporaceae</taxon>
        <taxon>Actinomadura</taxon>
    </lineage>
</organism>
<accession>A0A239HUT3</accession>
<dbReference type="Gene3D" id="3.10.450.50">
    <property type="match status" value="1"/>
</dbReference>
<dbReference type="RefSeq" id="WP_089317098.1">
    <property type="nucleotide sequence ID" value="NZ_FZNP01000038.1"/>
</dbReference>
<dbReference type="InterPro" id="IPR027843">
    <property type="entry name" value="DUF4440"/>
</dbReference>
<protein>
    <recommendedName>
        <fullName evidence="1">DUF4440 domain-containing protein</fullName>
    </recommendedName>
</protein>
<dbReference type="SUPFAM" id="SSF54427">
    <property type="entry name" value="NTF2-like"/>
    <property type="match status" value="1"/>
</dbReference>
<reference evidence="3" key="1">
    <citation type="submission" date="2017-06" db="EMBL/GenBank/DDBJ databases">
        <authorList>
            <person name="Varghese N."/>
            <person name="Submissions S."/>
        </authorList>
    </citation>
    <scope>NUCLEOTIDE SEQUENCE [LARGE SCALE GENOMIC DNA]</scope>
    <source>
        <strain evidence="3">DSM 44485</strain>
    </source>
</reference>
<dbReference type="Proteomes" id="UP000198420">
    <property type="component" value="Unassembled WGS sequence"/>
</dbReference>
<evidence type="ECO:0000259" key="1">
    <source>
        <dbReference type="Pfam" id="PF14534"/>
    </source>
</evidence>
<feature type="domain" description="DUF4440" evidence="1">
    <location>
        <begin position="4"/>
        <end position="110"/>
    </location>
</feature>
<name>A0A239HUT3_9ACTN</name>
<proteinExistence type="predicted"/>
<gene>
    <name evidence="2" type="ORF">SAMN06265355_1382</name>
</gene>
<dbReference type="Pfam" id="PF14534">
    <property type="entry name" value="DUF4440"/>
    <property type="match status" value="1"/>
</dbReference>
<dbReference type="OrthoDB" id="3578550at2"/>
<evidence type="ECO:0000313" key="2">
    <source>
        <dbReference type="EMBL" id="SNS84878.1"/>
    </source>
</evidence>
<sequence length="119" mass="13486">MEDLRDAERRLQAAQLAGDVEALDRLLDDRLIFTFGASVQTKADDLELHRARAQVLTKVVEEELTVLVDGRTGVTWFLGTVEGTVSGTPFAARMRYTRTWLYDERYGWRIIAVHASTTD</sequence>
<dbReference type="EMBL" id="FZNP01000038">
    <property type="protein sequence ID" value="SNS84878.1"/>
    <property type="molecule type" value="Genomic_DNA"/>
</dbReference>
<dbReference type="AlphaFoldDB" id="A0A239HUT3"/>
<evidence type="ECO:0000313" key="3">
    <source>
        <dbReference type="Proteomes" id="UP000198420"/>
    </source>
</evidence>